<organism evidence="2 3">
    <name type="scientific">Albidovulum aquaemixtae</name>
    <dbReference type="NCBI Taxonomy" id="1542388"/>
    <lineage>
        <taxon>Bacteria</taxon>
        <taxon>Pseudomonadati</taxon>
        <taxon>Pseudomonadota</taxon>
        <taxon>Alphaproteobacteria</taxon>
        <taxon>Rhodobacterales</taxon>
        <taxon>Paracoccaceae</taxon>
        <taxon>Albidovulum</taxon>
    </lineage>
</organism>
<reference evidence="2 3" key="1">
    <citation type="submission" date="2018-03" db="EMBL/GenBank/DDBJ databases">
        <authorList>
            <person name="Keele B.F."/>
        </authorList>
    </citation>
    <scope>NUCLEOTIDE SEQUENCE [LARGE SCALE GENOMIC DNA]</scope>
    <source>
        <strain evidence="2 3">CECT 8626</strain>
    </source>
</reference>
<dbReference type="InterPro" id="IPR007076">
    <property type="entry name" value="TfoX_N"/>
</dbReference>
<evidence type="ECO:0000259" key="1">
    <source>
        <dbReference type="Pfam" id="PF04993"/>
    </source>
</evidence>
<dbReference type="RefSeq" id="WP_108852710.1">
    <property type="nucleotide sequence ID" value="NZ_OMOQ01000001.1"/>
</dbReference>
<dbReference type="OrthoDB" id="214902at2"/>
<dbReference type="EMBL" id="OMOQ01000001">
    <property type="protein sequence ID" value="SPH18379.1"/>
    <property type="molecule type" value="Genomic_DNA"/>
</dbReference>
<evidence type="ECO:0000313" key="2">
    <source>
        <dbReference type="EMBL" id="SPH18379.1"/>
    </source>
</evidence>
<feature type="domain" description="TfoX N-terminal" evidence="1">
    <location>
        <begin position="18"/>
        <end position="98"/>
    </location>
</feature>
<dbReference type="Proteomes" id="UP000244924">
    <property type="component" value="Unassembled WGS sequence"/>
</dbReference>
<proteinExistence type="predicted"/>
<gene>
    <name evidence="2" type="ORF">DEA8626_01917</name>
</gene>
<evidence type="ECO:0000313" key="3">
    <source>
        <dbReference type="Proteomes" id="UP000244924"/>
    </source>
</evidence>
<sequence length="108" mass="11615">MAIDQGLLQIMRDDLAGETVTEKKMFGGVALLLRGNMLCGVHQGGGVFRVGKDNEAAALDMPGVVPMAFTGRRMGGWVEVTDEVVTDDARRAWLMALALPFVKSLPPK</sequence>
<dbReference type="Gene3D" id="3.30.1460.30">
    <property type="entry name" value="YgaC/TfoX-N like chaperone"/>
    <property type="match status" value="1"/>
</dbReference>
<name>A0A2R8B6Y7_9RHOB</name>
<dbReference type="Pfam" id="PF04993">
    <property type="entry name" value="TfoX_N"/>
    <property type="match status" value="1"/>
</dbReference>
<accession>A0A2R8B6Y7</accession>
<protein>
    <recommendedName>
        <fullName evidence="1">TfoX N-terminal domain-containing protein</fullName>
    </recommendedName>
</protein>
<dbReference type="AlphaFoldDB" id="A0A2R8B6Y7"/>
<dbReference type="SUPFAM" id="SSF159894">
    <property type="entry name" value="YgaC/TfoX-N like"/>
    <property type="match status" value="1"/>
</dbReference>
<keyword evidence="3" id="KW-1185">Reference proteome</keyword>